<evidence type="ECO:0000256" key="5">
    <source>
        <dbReference type="ARBA" id="ARBA00022781"/>
    </source>
</evidence>
<name>A0A7G5VUR6_9RHOD</name>
<geneLocation type="chloroplast" evidence="15"/>
<dbReference type="GO" id="GO:0009535">
    <property type="term" value="C:chloroplast thylakoid membrane"/>
    <property type="evidence" value="ECO:0007669"/>
    <property type="project" value="UniProtKB-SubCell"/>
</dbReference>
<accession>A0A7G5VUR6</accession>
<evidence type="ECO:0000256" key="12">
    <source>
        <dbReference type="RuleBase" id="RU003848"/>
    </source>
</evidence>
<keyword evidence="7 11" id="KW-0406">Ion transport</keyword>
<comment type="subunit">
    <text evidence="11">F-type ATPases have 2 components, F(1) - the catalytic core - and F(0) - the membrane proton channel. F(1) has five subunits: alpha(3), beta(3), gamma(1), delta(1), epsilon(1). F(0) has four main subunits: a(1), b(1), b'(1) and c(10-14). The alpha and beta chains form an alternating ring which encloses part of the gamma chain. F(1) is attached to F(0) by a central stalk formed by the gamma and epsilon chains, while a peripheral stalk is formed by the delta, b and b' chains.</text>
</comment>
<keyword evidence="8 11" id="KW-0472">Membrane</keyword>
<keyword evidence="13" id="KW-0175">Coiled coil</keyword>
<evidence type="ECO:0000256" key="4">
    <source>
        <dbReference type="ARBA" id="ARBA00022692"/>
    </source>
</evidence>
<dbReference type="AlphaFoldDB" id="A0A7G5VUR6"/>
<feature type="signal peptide" evidence="14">
    <location>
        <begin position="1"/>
        <end position="26"/>
    </location>
</feature>
<comment type="similarity">
    <text evidence="11 12">Belongs to the ATPase B chain family.</text>
</comment>
<dbReference type="InterPro" id="IPR002146">
    <property type="entry name" value="ATP_synth_b/b'su_bac/chlpt"/>
</dbReference>
<proteinExistence type="inferred from homology"/>
<feature type="coiled-coil region" evidence="13">
    <location>
        <begin position="33"/>
        <end position="74"/>
    </location>
</feature>
<dbReference type="GO" id="GO:0046933">
    <property type="term" value="F:proton-transporting ATP synthase activity, rotational mechanism"/>
    <property type="evidence" value="ECO:0007669"/>
    <property type="project" value="UniProtKB-UniRule"/>
</dbReference>
<comment type="subcellular location">
    <subcellularLocation>
        <location evidence="1">Membrane</location>
        <topology evidence="1">Single-pass membrane protein</topology>
    </subcellularLocation>
    <subcellularLocation>
        <location evidence="11">Plastid</location>
        <location evidence="11">Chloroplast thylakoid membrane</location>
        <topology evidence="11">Single-pass membrane protein</topology>
    </subcellularLocation>
</comment>
<keyword evidence="3 11" id="KW-0138">CF(0)</keyword>
<evidence type="ECO:0000256" key="2">
    <source>
        <dbReference type="ARBA" id="ARBA00022448"/>
    </source>
</evidence>
<comment type="function">
    <text evidence="11">Component of the F(0) channel, it forms part of the peripheral stalk, linking F(1) to F(0).</text>
</comment>
<evidence type="ECO:0000256" key="3">
    <source>
        <dbReference type="ARBA" id="ARBA00022547"/>
    </source>
</evidence>
<evidence type="ECO:0000256" key="8">
    <source>
        <dbReference type="ARBA" id="ARBA00023136"/>
    </source>
</evidence>
<reference evidence="15" key="1">
    <citation type="submission" date="2019-09" db="EMBL/GenBank/DDBJ databases">
        <authorList>
            <person name="Liu S.-L."/>
            <person name="Chiang Y.-R."/>
            <person name="Fu H.-Y."/>
        </authorList>
    </citation>
    <scope>NUCLEOTIDE SEQUENCE</scope>
    <source>
        <strain evidence="15">THAL066</strain>
    </source>
</reference>
<dbReference type="GeneID" id="60450344"/>
<keyword evidence="14" id="KW-0732">Signal</keyword>
<evidence type="ECO:0000313" key="15">
    <source>
        <dbReference type="EMBL" id="QMX77433.1"/>
    </source>
</evidence>
<feature type="chain" id="PRO_5029010167" description="ATP synthase subunit b, chloroplastic" evidence="14">
    <location>
        <begin position="27"/>
        <end position="156"/>
    </location>
</feature>
<protein>
    <recommendedName>
        <fullName evidence="11">ATP synthase subunit b, chloroplastic</fullName>
    </recommendedName>
    <alternativeName>
        <fullName evidence="11">ATP synthase F(0) sector subunit b</fullName>
    </alternativeName>
    <alternativeName>
        <fullName evidence="11">ATPase subunit I</fullName>
    </alternativeName>
</protein>
<comment type="miscellaneous">
    <text evidence="11">In plastids the F-type ATPase is also known as CF(1)CF(0).</text>
</comment>
<dbReference type="EMBL" id="MN431657">
    <property type="protein sequence ID" value="QMX77433.1"/>
    <property type="molecule type" value="Genomic_DNA"/>
</dbReference>
<keyword evidence="11" id="KW-0793">Thylakoid</keyword>
<evidence type="ECO:0000256" key="13">
    <source>
        <dbReference type="SAM" id="Coils"/>
    </source>
</evidence>
<dbReference type="PANTHER" id="PTHR34264:SF3">
    <property type="entry name" value="ATP SYNTHASE SUBUNIT B, CHLOROPLASTIC"/>
    <property type="match status" value="1"/>
</dbReference>
<evidence type="ECO:0000256" key="11">
    <source>
        <dbReference type="HAMAP-Rule" id="MF_01398"/>
    </source>
</evidence>
<keyword evidence="15" id="KW-0150">Chloroplast</keyword>
<organism evidence="15">
    <name type="scientific">Cyanidiococcus yangmingshanensis</name>
    <dbReference type="NCBI Taxonomy" id="2690220"/>
    <lineage>
        <taxon>Eukaryota</taxon>
        <taxon>Rhodophyta</taxon>
        <taxon>Bangiophyceae</taxon>
        <taxon>Cyanidiales</taxon>
        <taxon>Cyanidiaceae</taxon>
        <taxon>Cyanidiococcus</taxon>
    </lineage>
</organism>
<evidence type="ECO:0000256" key="1">
    <source>
        <dbReference type="ARBA" id="ARBA00004167"/>
    </source>
</evidence>
<keyword evidence="9 11" id="KW-0066">ATP synthesis</keyword>
<keyword evidence="5 11" id="KW-0375">Hydrogen ion transport</keyword>
<keyword evidence="4 11" id="KW-0812">Transmembrane</keyword>
<keyword evidence="2 11" id="KW-0813">Transport</keyword>
<comment type="function">
    <text evidence="10 11">F(1)F(0) ATP synthase produces ATP from ADP in the presence of a proton or sodium gradient. F-type ATPases consist of two structural domains, F(1) containing the extramembraneous catalytic core and F(0) containing the membrane proton channel, linked together by a central stalk and a peripheral stalk. During catalysis, ATP synthesis in the catalytic domain of F(1) is coupled via a rotary mechanism of the central stalk subunits to proton translocation.</text>
</comment>
<dbReference type="Pfam" id="PF00430">
    <property type="entry name" value="ATP-synt_B"/>
    <property type="match status" value="1"/>
</dbReference>
<keyword evidence="6 11" id="KW-1133">Transmembrane helix</keyword>
<gene>
    <name evidence="11 15" type="primary">atpF</name>
</gene>
<sequence>MILESNLINLLILIFILVRFARQVVGEILWQRQQQVMQALADAQQRLAQAEQQFKSAEQDWLQTQNQIQQIEQEASQTAEAVRQYWLQQANEAIAQLKVQTNQSLHNASKQVAKQIKQTFIELAINKVKQTPVDGEVILDRHISSLTQQYYEAKNR</sequence>
<dbReference type="PANTHER" id="PTHR34264">
    <property type="entry name" value="ATP SYNTHASE SUBUNIT B, CHLOROPLASTIC"/>
    <property type="match status" value="1"/>
</dbReference>
<dbReference type="HAMAP" id="MF_01398">
    <property type="entry name" value="ATP_synth_b_bprime"/>
    <property type="match status" value="1"/>
</dbReference>
<evidence type="ECO:0000256" key="9">
    <source>
        <dbReference type="ARBA" id="ARBA00023310"/>
    </source>
</evidence>
<evidence type="ECO:0000256" key="14">
    <source>
        <dbReference type="SAM" id="SignalP"/>
    </source>
</evidence>
<evidence type="ECO:0000256" key="10">
    <source>
        <dbReference type="ARBA" id="ARBA00025198"/>
    </source>
</evidence>
<dbReference type="RefSeq" id="YP_009968332.1">
    <property type="nucleotide sequence ID" value="NC_051883.1"/>
</dbReference>
<evidence type="ECO:0000256" key="7">
    <source>
        <dbReference type="ARBA" id="ARBA00023065"/>
    </source>
</evidence>
<keyword evidence="15" id="KW-0934">Plastid</keyword>
<evidence type="ECO:0000256" key="6">
    <source>
        <dbReference type="ARBA" id="ARBA00022989"/>
    </source>
</evidence>
<dbReference type="GO" id="GO:0045259">
    <property type="term" value="C:proton-transporting ATP synthase complex"/>
    <property type="evidence" value="ECO:0007669"/>
    <property type="project" value="UniProtKB-KW"/>
</dbReference>